<proteinExistence type="predicted"/>
<accession>A0A7X1WRE6</accession>
<organism evidence="1 2">
    <name type="scientific">Pseudomonas helleri</name>
    <dbReference type="NCBI Taxonomy" id="1608996"/>
    <lineage>
        <taxon>Bacteria</taxon>
        <taxon>Pseudomonadati</taxon>
        <taxon>Pseudomonadota</taxon>
        <taxon>Gammaproteobacteria</taxon>
        <taxon>Pseudomonadales</taxon>
        <taxon>Pseudomonadaceae</taxon>
        <taxon>Pseudomonas</taxon>
    </lineage>
</organism>
<evidence type="ECO:0008006" key="3">
    <source>
        <dbReference type="Google" id="ProtNLM"/>
    </source>
</evidence>
<name>A0A7X1WRE6_9PSED</name>
<dbReference type="RefSeq" id="WP_153437727.1">
    <property type="nucleotide sequence ID" value="NZ_JBQQFY010000125.1"/>
</dbReference>
<reference evidence="1 2" key="1">
    <citation type="submission" date="2019-10" db="EMBL/GenBank/DDBJ databases">
        <title>Evaluation of single-gene subtyping targets for Pseudomonas.</title>
        <authorList>
            <person name="Reichler S.J."/>
            <person name="Orsi R.H."/>
            <person name="Wiedmann M."/>
            <person name="Martin N.H."/>
            <person name="Murphy S.I."/>
        </authorList>
    </citation>
    <scope>NUCLEOTIDE SEQUENCE [LARGE SCALE GENOMIC DNA]</scope>
    <source>
        <strain evidence="1 2">FSL R10-2932</strain>
    </source>
</reference>
<gene>
    <name evidence="1" type="ORF">GHO37_03155</name>
</gene>
<comment type="caution">
    <text evidence="1">The sequence shown here is derived from an EMBL/GenBank/DDBJ whole genome shotgun (WGS) entry which is preliminary data.</text>
</comment>
<dbReference type="PROSITE" id="PS51257">
    <property type="entry name" value="PROKAR_LIPOPROTEIN"/>
    <property type="match status" value="1"/>
</dbReference>
<protein>
    <recommendedName>
        <fullName evidence="3">Lipoprotein</fullName>
    </recommendedName>
</protein>
<evidence type="ECO:0000313" key="1">
    <source>
        <dbReference type="EMBL" id="MQT73304.1"/>
    </source>
</evidence>
<dbReference type="Proteomes" id="UP000447574">
    <property type="component" value="Unassembled WGS sequence"/>
</dbReference>
<dbReference type="AlphaFoldDB" id="A0A7X1WRE6"/>
<evidence type="ECO:0000313" key="2">
    <source>
        <dbReference type="Proteomes" id="UP000447574"/>
    </source>
</evidence>
<sequence>MKNIIFALAALAMLTGCDGQKNYLTHIESERGTASLMDGRHCNFHVREEGGRLVPVDSSSGDALGLFERWPNGAVQLTTPEGYTPNVTDCLMAKGFAAKLRDVPPYWVPHDKKS</sequence>
<dbReference type="EMBL" id="WIWF01000007">
    <property type="protein sequence ID" value="MQT73304.1"/>
    <property type="molecule type" value="Genomic_DNA"/>
</dbReference>